<proteinExistence type="predicted"/>
<sequence>MKTFISLYFCCSKVSLCSSSSRSSSSSSSVPGTPKSSTKQTRVAVYEYLIFASNVLLKCAAGRPWTEGATDDELH</sequence>
<evidence type="ECO:0000256" key="1">
    <source>
        <dbReference type="SAM" id="MobiDB-lite"/>
    </source>
</evidence>
<keyword evidence="3" id="KW-1185">Reference proteome</keyword>
<name>A0A5B7I6R3_PORTR</name>
<accession>A0A5B7I6R3</accession>
<dbReference type="AlphaFoldDB" id="A0A5B7I6R3"/>
<feature type="region of interest" description="Disordered" evidence="1">
    <location>
        <begin position="17"/>
        <end position="40"/>
    </location>
</feature>
<evidence type="ECO:0000313" key="2">
    <source>
        <dbReference type="EMBL" id="MPC77589.1"/>
    </source>
</evidence>
<gene>
    <name evidence="2" type="ORF">E2C01_072046</name>
</gene>
<evidence type="ECO:0000313" key="3">
    <source>
        <dbReference type="Proteomes" id="UP000324222"/>
    </source>
</evidence>
<comment type="caution">
    <text evidence="2">The sequence shown here is derived from an EMBL/GenBank/DDBJ whole genome shotgun (WGS) entry which is preliminary data.</text>
</comment>
<feature type="compositionally biased region" description="Low complexity" evidence="1">
    <location>
        <begin position="17"/>
        <end position="38"/>
    </location>
</feature>
<dbReference type="Proteomes" id="UP000324222">
    <property type="component" value="Unassembled WGS sequence"/>
</dbReference>
<reference evidence="2 3" key="1">
    <citation type="submission" date="2019-05" db="EMBL/GenBank/DDBJ databases">
        <title>Another draft genome of Portunus trituberculatus and its Hox gene families provides insights of decapod evolution.</title>
        <authorList>
            <person name="Jeong J.-H."/>
            <person name="Song I."/>
            <person name="Kim S."/>
            <person name="Choi T."/>
            <person name="Kim D."/>
            <person name="Ryu S."/>
            <person name="Kim W."/>
        </authorList>
    </citation>
    <scope>NUCLEOTIDE SEQUENCE [LARGE SCALE GENOMIC DNA]</scope>
    <source>
        <tissue evidence="2">Muscle</tissue>
    </source>
</reference>
<organism evidence="2 3">
    <name type="scientific">Portunus trituberculatus</name>
    <name type="common">Swimming crab</name>
    <name type="synonym">Neptunus trituberculatus</name>
    <dbReference type="NCBI Taxonomy" id="210409"/>
    <lineage>
        <taxon>Eukaryota</taxon>
        <taxon>Metazoa</taxon>
        <taxon>Ecdysozoa</taxon>
        <taxon>Arthropoda</taxon>
        <taxon>Crustacea</taxon>
        <taxon>Multicrustacea</taxon>
        <taxon>Malacostraca</taxon>
        <taxon>Eumalacostraca</taxon>
        <taxon>Eucarida</taxon>
        <taxon>Decapoda</taxon>
        <taxon>Pleocyemata</taxon>
        <taxon>Brachyura</taxon>
        <taxon>Eubrachyura</taxon>
        <taxon>Portunoidea</taxon>
        <taxon>Portunidae</taxon>
        <taxon>Portuninae</taxon>
        <taxon>Portunus</taxon>
    </lineage>
</organism>
<dbReference type="EMBL" id="VSRR010046222">
    <property type="protein sequence ID" value="MPC77589.1"/>
    <property type="molecule type" value="Genomic_DNA"/>
</dbReference>
<protein>
    <submittedName>
        <fullName evidence="2">Uncharacterized protein</fullName>
    </submittedName>
</protein>